<dbReference type="PRINTS" id="PR00380">
    <property type="entry name" value="KINESINHEAVY"/>
</dbReference>
<comment type="similarity">
    <text evidence="1">Belongs to the TRAFAC class myosin-kinesin ATPase superfamily. Kinesin family. KIN-14 subfamily.</text>
</comment>
<evidence type="ECO:0000313" key="8">
    <source>
        <dbReference type="EMBL" id="KAF8409784.1"/>
    </source>
</evidence>
<feature type="coiled-coil region" evidence="4">
    <location>
        <begin position="799"/>
        <end position="833"/>
    </location>
</feature>
<keyword evidence="9" id="KW-1185">Reference proteome</keyword>
<dbReference type="Gene3D" id="1.10.418.10">
    <property type="entry name" value="Calponin-like domain"/>
    <property type="match status" value="1"/>
</dbReference>
<organism evidence="8 9">
    <name type="scientific">Tetracentron sinense</name>
    <name type="common">Spur-leaf</name>
    <dbReference type="NCBI Taxonomy" id="13715"/>
    <lineage>
        <taxon>Eukaryota</taxon>
        <taxon>Viridiplantae</taxon>
        <taxon>Streptophyta</taxon>
        <taxon>Embryophyta</taxon>
        <taxon>Tracheophyta</taxon>
        <taxon>Spermatophyta</taxon>
        <taxon>Magnoliopsida</taxon>
        <taxon>Trochodendrales</taxon>
        <taxon>Trochodendraceae</taxon>
        <taxon>Tetracentron</taxon>
    </lineage>
</organism>
<proteinExistence type="inferred from homology"/>
<dbReference type="SMART" id="SM00033">
    <property type="entry name" value="CH"/>
    <property type="match status" value="1"/>
</dbReference>
<dbReference type="FunFam" id="3.40.850.10:FF:000111">
    <property type="entry name" value="p-loop nucleoside triphosphate hydrolase superfamily protein with CH (Calponin Homology) domain"/>
    <property type="match status" value="1"/>
</dbReference>
<dbReference type="InterPro" id="IPR036872">
    <property type="entry name" value="CH_dom_sf"/>
</dbReference>
<dbReference type="Gene3D" id="3.40.850.10">
    <property type="entry name" value="Kinesin motor domain"/>
    <property type="match status" value="1"/>
</dbReference>
<dbReference type="GO" id="GO:0015630">
    <property type="term" value="C:microtubule cytoskeleton"/>
    <property type="evidence" value="ECO:0007669"/>
    <property type="project" value="TreeGrafter"/>
</dbReference>
<dbReference type="Proteomes" id="UP000655225">
    <property type="component" value="Unassembled WGS sequence"/>
</dbReference>
<dbReference type="GO" id="GO:0007018">
    <property type="term" value="P:microtubule-based movement"/>
    <property type="evidence" value="ECO:0007669"/>
    <property type="project" value="InterPro"/>
</dbReference>
<reference evidence="8 9" key="1">
    <citation type="submission" date="2020-04" db="EMBL/GenBank/DDBJ databases">
        <title>Plant Genome Project.</title>
        <authorList>
            <person name="Zhang R.-G."/>
        </authorList>
    </citation>
    <scope>NUCLEOTIDE SEQUENCE [LARGE SCALE GENOMIC DNA]</scope>
    <source>
        <strain evidence="8">YNK0</strain>
        <tissue evidence="8">Leaf</tissue>
    </source>
</reference>
<evidence type="ECO:0000256" key="2">
    <source>
        <dbReference type="ARBA" id="ARBA00023175"/>
    </source>
</evidence>
<dbReference type="Pfam" id="PF00307">
    <property type="entry name" value="CH"/>
    <property type="match status" value="1"/>
</dbReference>
<evidence type="ECO:0000259" key="7">
    <source>
        <dbReference type="PROSITE" id="PS50067"/>
    </source>
</evidence>
<comment type="caution">
    <text evidence="8">The sequence shown here is derived from an EMBL/GenBank/DDBJ whole genome shotgun (WGS) entry which is preliminary data.</text>
</comment>
<keyword evidence="2 3" id="KW-0505">Motor protein</keyword>
<evidence type="ECO:0000259" key="6">
    <source>
        <dbReference type="PROSITE" id="PS50021"/>
    </source>
</evidence>
<evidence type="ECO:0000313" key="9">
    <source>
        <dbReference type="Proteomes" id="UP000655225"/>
    </source>
</evidence>
<sequence length="1161" mass="130560">MTIISEDPFRETNFQTRGANMPQETHCNSIFTSHCKSLRGLKGLNSHDPEEIINDHELAQRKAGQAAYRRYQAAEWLRQMDQGASESLSKEPSEEEFCLALRNGLILCNVLNKVNPGAVLRVVENPIITVQSTEGAAQSAIQYFENLRNFLVAIGEMKLLTLEASDLEKGGSSVKVVDCILCLKGFHEWKQAGGIGIWRYGGTVKITSLPKGSPSSLIGSEVADESLEDSESSHDQQLLEFLHLSSEVSLEESKAANALTFLFDHFGLGLLQAYLTKWNGIGDLPLNSMLIDTVLRKLVKDFTCLLLSQEIQLGLLLKELLKGETNSVSKEDFLESISEYLGQRACLVSRNFSTFCICGGKRGEIRLSDNQTCYVERLDLQQKQLRELKSVFQETKFKVEQVQLNWEEELRRVEHHIKGLEVTSSSYHKILEENRLLYNQVQDLKGSIRVYCRVRPFLPGQSDGQSTVDYIGENGNIMIVNPHKQGKDARRVFSFNKVFGTNVTQQQVFADTQPLIRSVLDGFNVCIFAYGQTGSGKTYTMSGPDLTTEETWGVNNRALIDLFQISKVRMDIIEYEVSVQMIEIYNEQVRDLLVLDGHSKRYPFVIYFLQITCYPPYYSLSQSTLEFSALRNQWNHLLQIKCTQDVLDLMRIGQRNRAIGATALNERSSRSHSVLTVHVQGKDLVAGSILRGCLHLVDLAGSERVDKSEATGERLKEAQHINKSLSALGDVISALARKSTHIPYRNSKLTQVLQDSLGGQAKTLMFVHMNPEVNSIGETVSTLKFAERVASIELGTARSNKETGEIRELKEEISNLKLAVGRKEAELEQLKGVNIRITMESQKMRTVSPSHIPRYGFSASLKPEINQRPIDNTRSSEARSCTPGKQRRSRFPSGFIDKDPAPKTPFLAEEKLLNSRKPRSSSPPVRRSLSTDRGPLVKSRLKLDTLDNQSTVKLQFPARVAVHKSVAAIPVIPTTDNNSRRCLIPQELAKQDNVSDAFYNLHRANSRKVHPEHEEEQLKQALNVIKLGSIRKSKPESMVKAKHHLQSRNQKSDVALLSHMNTGGKMEEARNSDFSELENAHGVVESPAHGSLRVKKLRQNFTRNSQYLEPRGVVQAVEPLLARKHERKLPNCVIRYVKEDSNTTMTDSRRSQSSPLGKFMF</sequence>
<keyword evidence="3" id="KW-0547">Nucleotide-binding</keyword>
<dbReference type="SUPFAM" id="SSF47576">
    <property type="entry name" value="Calponin-homology domain, CH-domain"/>
    <property type="match status" value="1"/>
</dbReference>
<dbReference type="PANTHER" id="PTHR47972:SF28">
    <property type="entry name" value="KINESIN-LIKE PROTEIN KLP-3"/>
    <property type="match status" value="1"/>
</dbReference>
<dbReference type="GO" id="GO:0003777">
    <property type="term" value="F:microtubule motor activity"/>
    <property type="evidence" value="ECO:0007669"/>
    <property type="project" value="InterPro"/>
</dbReference>
<name>A0A834ZLA3_TETSI</name>
<dbReference type="CDD" id="cd21203">
    <property type="entry name" value="CH_AtKIN14-like"/>
    <property type="match status" value="1"/>
</dbReference>
<dbReference type="SUPFAM" id="SSF52540">
    <property type="entry name" value="P-loop containing nucleoside triphosphate hydrolases"/>
    <property type="match status" value="1"/>
</dbReference>
<dbReference type="OrthoDB" id="3176171at2759"/>
<dbReference type="FunFam" id="3.40.850.10:FF:000178">
    <property type="entry name" value="Kinesin-related protein3"/>
    <property type="match status" value="1"/>
</dbReference>
<feature type="region of interest" description="Disordered" evidence="5">
    <location>
        <begin position="1142"/>
        <end position="1161"/>
    </location>
</feature>
<evidence type="ECO:0000256" key="4">
    <source>
        <dbReference type="SAM" id="Coils"/>
    </source>
</evidence>
<dbReference type="InterPro" id="IPR036961">
    <property type="entry name" value="Kinesin_motor_dom_sf"/>
</dbReference>
<feature type="compositionally biased region" description="Polar residues" evidence="5">
    <location>
        <begin position="869"/>
        <end position="879"/>
    </location>
</feature>
<dbReference type="PROSITE" id="PS50021">
    <property type="entry name" value="CH"/>
    <property type="match status" value="1"/>
</dbReference>
<feature type="region of interest" description="Disordered" evidence="5">
    <location>
        <begin position="846"/>
        <end position="936"/>
    </location>
</feature>
<dbReference type="InterPro" id="IPR001715">
    <property type="entry name" value="CH_dom"/>
</dbReference>
<dbReference type="GO" id="GO:0008017">
    <property type="term" value="F:microtubule binding"/>
    <property type="evidence" value="ECO:0007669"/>
    <property type="project" value="InterPro"/>
</dbReference>
<dbReference type="InterPro" id="IPR027640">
    <property type="entry name" value="Kinesin-like_fam"/>
</dbReference>
<dbReference type="OMA" id="FRCALRN"/>
<dbReference type="AlphaFoldDB" id="A0A834ZLA3"/>
<dbReference type="PROSITE" id="PS50067">
    <property type="entry name" value="KINESIN_MOTOR_2"/>
    <property type="match status" value="1"/>
</dbReference>
<evidence type="ECO:0000256" key="5">
    <source>
        <dbReference type="SAM" id="MobiDB-lite"/>
    </source>
</evidence>
<dbReference type="InterPro" id="IPR001752">
    <property type="entry name" value="Kinesin_motor_dom"/>
</dbReference>
<dbReference type="PANTHER" id="PTHR47972">
    <property type="entry name" value="KINESIN-LIKE PROTEIN KLP-3"/>
    <property type="match status" value="1"/>
</dbReference>
<accession>A0A834ZLA3</accession>
<evidence type="ECO:0000256" key="1">
    <source>
        <dbReference type="ARBA" id="ARBA00010899"/>
    </source>
</evidence>
<dbReference type="InterPro" id="IPR027417">
    <property type="entry name" value="P-loop_NTPase"/>
</dbReference>
<evidence type="ECO:0000256" key="3">
    <source>
        <dbReference type="PROSITE-ProRule" id="PRU00283"/>
    </source>
</evidence>
<dbReference type="FunFam" id="1.10.418.10:FF:000067">
    <property type="entry name" value="kinesin-like protein KIN-14F"/>
    <property type="match status" value="1"/>
</dbReference>
<dbReference type="GO" id="GO:0005524">
    <property type="term" value="F:ATP binding"/>
    <property type="evidence" value="ECO:0007669"/>
    <property type="project" value="UniProtKB-UniRule"/>
</dbReference>
<keyword evidence="3" id="KW-0067">ATP-binding</keyword>
<feature type="domain" description="Calponin-homology (CH)" evidence="6">
    <location>
        <begin position="67"/>
        <end position="188"/>
    </location>
</feature>
<dbReference type="EMBL" id="JABCRI010000003">
    <property type="protein sequence ID" value="KAF8409784.1"/>
    <property type="molecule type" value="Genomic_DNA"/>
</dbReference>
<keyword evidence="4" id="KW-0175">Coiled coil</keyword>
<feature type="compositionally biased region" description="Polar residues" evidence="5">
    <location>
        <begin position="1142"/>
        <end position="1155"/>
    </location>
</feature>
<feature type="domain" description="Kinesin motor" evidence="7">
    <location>
        <begin position="447"/>
        <end position="792"/>
    </location>
</feature>
<feature type="binding site" evidence="3">
    <location>
        <begin position="531"/>
        <end position="538"/>
    </location>
    <ligand>
        <name>ATP</name>
        <dbReference type="ChEBI" id="CHEBI:30616"/>
    </ligand>
</feature>
<dbReference type="SMART" id="SM00129">
    <property type="entry name" value="KISc"/>
    <property type="match status" value="1"/>
</dbReference>
<dbReference type="Pfam" id="PF00225">
    <property type="entry name" value="Kinesin"/>
    <property type="match status" value="1"/>
</dbReference>
<protein>
    <submittedName>
        <fullName evidence="8">Uncharacterized protein</fullName>
    </submittedName>
</protein>
<gene>
    <name evidence="8" type="ORF">HHK36_005863</name>
</gene>